<keyword evidence="4" id="KW-1185">Reference proteome</keyword>
<evidence type="ECO:0000313" key="3">
    <source>
        <dbReference type="EMBL" id="VGO19017.1"/>
    </source>
</evidence>
<reference evidence="3 4" key="1">
    <citation type="submission" date="2019-04" db="EMBL/GenBank/DDBJ databases">
        <authorList>
            <person name="Van Vliet M D."/>
        </authorList>
    </citation>
    <scope>NUCLEOTIDE SEQUENCE [LARGE SCALE GENOMIC DNA]</scope>
    <source>
        <strain evidence="3 4">F21</strain>
    </source>
</reference>
<dbReference type="GO" id="GO:0003677">
    <property type="term" value="F:DNA binding"/>
    <property type="evidence" value="ECO:0007669"/>
    <property type="project" value="InterPro"/>
</dbReference>
<name>A0A6C2UHT3_9BACT</name>
<dbReference type="Gene3D" id="1.10.443.10">
    <property type="entry name" value="Intergrase catalytic core"/>
    <property type="match status" value="1"/>
</dbReference>
<dbReference type="Pfam" id="PF13776">
    <property type="entry name" value="DUF4172"/>
    <property type="match status" value="1"/>
</dbReference>
<dbReference type="InterPro" id="IPR025230">
    <property type="entry name" value="DUF4172"/>
</dbReference>
<sequence length="201" mass="22567">MKYIHQLEDWPKIKWDSDRLAPLLADVRHRQGRLLGQMESHGFQLRGEANLLTITADIVKSSAIEGEQLDSEQVRSSIARHLGMDIGGTPHVARHIDGIVEMMIDATKNYSMPLMQGMPLELVQTVTGHATAEIVMEHYFKPQREQLKTALQKCLPSMLTSESKSFAPASERAAEALHGINAKNWRKVADEALKILEENPH</sequence>
<dbReference type="SUPFAM" id="SSF56349">
    <property type="entry name" value="DNA breaking-rejoining enzymes"/>
    <property type="match status" value="1"/>
</dbReference>
<keyword evidence="1" id="KW-0233">DNA recombination</keyword>
<dbReference type="InterPro" id="IPR013762">
    <property type="entry name" value="Integrase-like_cat_sf"/>
</dbReference>
<evidence type="ECO:0000256" key="1">
    <source>
        <dbReference type="ARBA" id="ARBA00023172"/>
    </source>
</evidence>
<dbReference type="InterPro" id="IPR011010">
    <property type="entry name" value="DNA_brk_join_enz"/>
</dbReference>
<evidence type="ECO:0000313" key="4">
    <source>
        <dbReference type="Proteomes" id="UP000346198"/>
    </source>
</evidence>
<feature type="domain" description="DUF4172" evidence="2">
    <location>
        <begin position="3"/>
        <end position="84"/>
    </location>
</feature>
<dbReference type="EMBL" id="CAAHFH010000001">
    <property type="protein sequence ID" value="VGO19017.1"/>
    <property type="molecule type" value="Genomic_DNA"/>
</dbReference>
<gene>
    <name evidence="3" type="ORF">SCARR_01071</name>
</gene>
<dbReference type="Proteomes" id="UP000346198">
    <property type="component" value="Unassembled WGS sequence"/>
</dbReference>
<protein>
    <recommendedName>
        <fullName evidence="2">DUF4172 domain-containing protein</fullName>
    </recommendedName>
</protein>
<proteinExistence type="predicted"/>
<organism evidence="3 4">
    <name type="scientific">Pontiella sulfatireligans</name>
    <dbReference type="NCBI Taxonomy" id="2750658"/>
    <lineage>
        <taxon>Bacteria</taxon>
        <taxon>Pseudomonadati</taxon>
        <taxon>Kiritimatiellota</taxon>
        <taxon>Kiritimatiellia</taxon>
        <taxon>Kiritimatiellales</taxon>
        <taxon>Pontiellaceae</taxon>
        <taxon>Pontiella</taxon>
    </lineage>
</organism>
<dbReference type="GO" id="GO:0006310">
    <property type="term" value="P:DNA recombination"/>
    <property type="evidence" value="ECO:0007669"/>
    <property type="project" value="UniProtKB-KW"/>
</dbReference>
<evidence type="ECO:0000259" key="2">
    <source>
        <dbReference type="Pfam" id="PF13776"/>
    </source>
</evidence>
<dbReference type="RefSeq" id="WP_136060451.1">
    <property type="nucleotide sequence ID" value="NZ_CAAHFH010000001.1"/>
</dbReference>
<accession>A0A6C2UHT3</accession>
<dbReference type="AlphaFoldDB" id="A0A6C2UHT3"/>
<dbReference type="GO" id="GO:0015074">
    <property type="term" value="P:DNA integration"/>
    <property type="evidence" value="ECO:0007669"/>
    <property type="project" value="InterPro"/>
</dbReference>